<comment type="caution">
    <text evidence="1">The sequence shown here is derived from an EMBL/GenBank/DDBJ whole genome shotgun (WGS) entry which is preliminary data.</text>
</comment>
<dbReference type="EMBL" id="JBANAX010000498">
    <property type="protein sequence ID" value="KAL1206425.1"/>
    <property type="molecule type" value="Genomic_DNA"/>
</dbReference>
<proteinExistence type="predicted"/>
<sequence>MAWQHFCNRVNLYDPHSRRTATRDIVKMFVERKAAMRQWFISSKQRVSLTTDIWTCDITGSSYMVITAHYLDQEWRLN</sequence>
<evidence type="ECO:0000313" key="2">
    <source>
        <dbReference type="Proteomes" id="UP001558713"/>
    </source>
</evidence>
<gene>
    <name evidence="1" type="ORF">V5N11_020790</name>
</gene>
<dbReference type="AlphaFoldDB" id="A0ABD1B394"/>
<organism evidence="1 2">
    <name type="scientific">Cardamine amara subsp. amara</name>
    <dbReference type="NCBI Taxonomy" id="228776"/>
    <lineage>
        <taxon>Eukaryota</taxon>
        <taxon>Viridiplantae</taxon>
        <taxon>Streptophyta</taxon>
        <taxon>Embryophyta</taxon>
        <taxon>Tracheophyta</taxon>
        <taxon>Spermatophyta</taxon>
        <taxon>Magnoliopsida</taxon>
        <taxon>eudicotyledons</taxon>
        <taxon>Gunneridae</taxon>
        <taxon>Pentapetalae</taxon>
        <taxon>rosids</taxon>
        <taxon>malvids</taxon>
        <taxon>Brassicales</taxon>
        <taxon>Brassicaceae</taxon>
        <taxon>Cardamineae</taxon>
        <taxon>Cardamine</taxon>
    </lineage>
</organism>
<reference evidence="1 2" key="1">
    <citation type="submission" date="2024-04" db="EMBL/GenBank/DDBJ databases">
        <title>Genome assembly C_amara_ONT_v2.</title>
        <authorList>
            <person name="Yant L."/>
            <person name="Moore C."/>
            <person name="Slenker M."/>
        </authorList>
    </citation>
    <scope>NUCLEOTIDE SEQUENCE [LARGE SCALE GENOMIC DNA]</scope>
    <source>
        <tissue evidence="1">Leaf</tissue>
    </source>
</reference>
<name>A0ABD1B394_CARAN</name>
<dbReference type="PANTHER" id="PTHR46481">
    <property type="entry name" value="ZINC FINGER BED DOMAIN-CONTAINING PROTEIN 4"/>
    <property type="match status" value="1"/>
</dbReference>
<accession>A0ABD1B394</accession>
<evidence type="ECO:0008006" key="3">
    <source>
        <dbReference type="Google" id="ProtNLM"/>
    </source>
</evidence>
<dbReference type="InterPro" id="IPR052035">
    <property type="entry name" value="ZnF_BED_domain_contain"/>
</dbReference>
<keyword evidence="2" id="KW-1185">Reference proteome</keyword>
<dbReference type="PANTHER" id="PTHR46481:SF2">
    <property type="entry name" value="BED-TYPE DOMAIN-CONTAINING PROTEIN"/>
    <property type="match status" value="1"/>
</dbReference>
<protein>
    <recommendedName>
        <fullName evidence="3">Transposase</fullName>
    </recommendedName>
</protein>
<evidence type="ECO:0000313" key="1">
    <source>
        <dbReference type="EMBL" id="KAL1206425.1"/>
    </source>
</evidence>
<dbReference type="Proteomes" id="UP001558713">
    <property type="component" value="Unassembled WGS sequence"/>
</dbReference>